<reference evidence="5 6" key="1">
    <citation type="submission" date="2009-08" db="EMBL/GenBank/DDBJ databases">
        <title>The Genome Sequence of Spizellomyces punctatus strain DAOM BR117.</title>
        <authorList>
            <consortium name="The Broad Institute Genome Sequencing Platform"/>
            <person name="Russ C."/>
            <person name="Cuomo C."/>
            <person name="Shea T."/>
            <person name="Young S.K."/>
            <person name="Zeng Q."/>
            <person name="Koehrsen M."/>
            <person name="Haas B."/>
            <person name="Borodovsky M."/>
            <person name="Guigo R."/>
            <person name="Alvarado L."/>
            <person name="Berlin A."/>
            <person name="Bochicchio J."/>
            <person name="Borenstein D."/>
            <person name="Chapman S."/>
            <person name="Chen Z."/>
            <person name="Engels R."/>
            <person name="Freedman E."/>
            <person name="Gellesch M."/>
            <person name="Goldberg J."/>
            <person name="Griggs A."/>
            <person name="Gujja S."/>
            <person name="Heiman D."/>
            <person name="Hepburn T."/>
            <person name="Howarth C."/>
            <person name="Jen D."/>
            <person name="Larson L."/>
            <person name="Lewis B."/>
            <person name="Mehta T."/>
            <person name="Park D."/>
            <person name="Pearson M."/>
            <person name="Roberts A."/>
            <person name="Saif S."/>
            <person name="Shenoy N."/>
            <person name="Sisk P."/>
            <person name="Stolte C."/>
            <person name="Sykes S."/>
            <person name="Thomson T."/>
            <person name="Walk T."/>
            <person name="White J."/>
            <person name="Yandava C."/>
            <person name="Burger G."/>
            <person name="Gray M.W."/>
            <person name="Holland P.W.H."/>
            <person name="King N."/>
            <person name="Lang F.B.F."/>
            <person name="Roger A.J."/>
            <person name="Ruiz-Trillo I."/>
            <person name="Lander E."/>
            <person name="Nusbaum C."/>
        </authorList>
    </citation>
    <scope>NUCLEOTIDE SEQUENCE [LARGE SCALE GENOMIC DNA]</scope>
    <source>
        <strain evidence="5 6">DAOM BR117</strain>
    </source>
</reference>
<dbReference type="SUPFAM" id="SSF47095">
    <property type="entry name" value="HMG-box"/>
    <property type="match status" value="2"/>
</dbReference>
<dbReference type="PANTHER" id="PTHR48112">
    <property type="entry name" value="HIGH MOBILITY GROUP PROTEIN DSP1"/>
    <property type="match status" value="1"/>
</dbReference>
<accession>A0A0L0H8U2</accession>
<feature type="chain" id="PRO_5005539916" description="HMG box domain-containing protein" evidence="3">
    <location>
        <begin position="21"/>
        <end position="414"/>
    </location>
</feature>
<name>A0A0L0H8U2_SPIPD</name>
<dbReference type="OMA" id="KYRPNTR"/>
<dbReference type="PANTHER" id="PTHR48112:SF22">
    <property type="entry name" value="MITOCHONDRIAL TRANSCRIPTION FACTOR A, ISOFORM B"/>
    <property type="match status" value="1"/>
</dbReference>
<evidence type="ECO:0000313" key="5">
    <source>
        <dbReference type="EMBL" id="KNC97359.1"/>
    </source>
</evidence>
<dbReference type="VEuPathDB" id="FungiDB:SPPG_09459"/>
<dbReference type="Gene3D" id="1.10.30.10">
    <property type="entry name" value="High mobility group box domain"/>
    <property type="match status" value="2"/>
</dbReference>
<sequence length="414" mass="45795">MNLTHVKLAVFWSFDTSSLAFLSSLSNQQGISIAYFKKVKAALRTSLNASLACPRVLRSSYEILHSIYTSNSLQIGSLSCSTGMLSVFLQPVLPARERVYQQIVKSAPYGLRLLQTSAVRSTGTAPSPVTLAKRKLKALPKPSVTPPKKPIPAYFLFSSAQIQTLSKDPAFANKDYRAKLTAISREVSSRWERLPESEKKQYHAQAEKAKAQYERDYKNYLDKRTPTDVLLEKKAYRLKKSIKPDRVTAKPARDAKAPKAPLTSFARFFKDVYSMSPSKQEEVLGRSAAGLPPHEASKLVAAAYKRLPESEKKKYQTAYATEAEAYKKKIAAYRQSNGIDAARANLEKAIRANSAKKVPKKTVALRPVVKKTIARAKSVRGILAPKGKKVATKAAATAKSVAKKIQSITRKMTE</sequence>
<dbReference type="EMBL" id="KQ257464">
    <property type="protein sequence ID" value="KNC97359.1"/>
    <property type="molecule type" value="Genomic_DNA"/>
</dbReference>
<dbReference type="SMART" id="SM00398">
    <property type="entry name" value="HMG"/>
    <property type="match status" value="2"/>
</dbReference>
<protein>
    <recommendedName>
        <fullName evidence="4">HMG box domain-containing protein</fullName>
    </recommendedName>
</protein>
<feature type="domain" description="HMG box" evidence="4">
    <location>
        <begin position="258"/>
        <end position="334"/>
    </location>
</feature>
<keyword evidence="3" id="KW-0732">Signal</keyword>
<organism evidence="5 6">
    <name type="scientific">Spizellomyces punctatus (strain DAOM BR117)</name>
    <dbReference type="NCBI Taxonomy" id="645134"/>
    <lineage>
        <taxon>Eukaryota</taxon>
        <taxon>Fungi</taxon>
        <taxon>Fungi incertae sedis</taxon>
        <taxon>Chytridiomycota</taxon>
        <taxon>Chytridiomycota incertae sedis</taxon>
        <taxon>Chytridiomycetes</taxon>
        <taxon>Spizellomycetales</taxon>
        <taxon>Spizellomycetaceae</taxon>
        <taxon>Spizellomyces</taxon>
    </lineage>
</organism>
<dbReference type="GO" id="GO:0003677">
    <property type="term" value="F:DNA binding"/>
    <property type="evidence" value="ECO:0007669"/>
    <property type="project" value="UniProtKB-UniRule"/>
</dbReference>
<dbReference type="eggNOG" id="ENOG502TCJ2">
    <property type="taxonomic scope" value="Eukaryota"/>
</dbReference>
<dbReference type="STRING" id="645134.A0A0L0H8U2"/>
<dbReference type="InterPro" id="IPR036910">
    <property type="entry name" value="HMG_box_dom_sf"/>
</dbReference>
<proteinExistence type="predicted"/>
<feature type="DNA-binding region" description="HMG box" evidence="2">
    <location>
        <begin position="147"/>
        <end position="221"/>
    </location>
</feature>
<keyword evidence="1 2" id="KW-0238">DNA-binding</keyword>
<dbReference type="RefSeq" id="XP_016605399.1">
    <property type="nucleotide sequence ID" value="XM_016757625.1"/>
</dbReference>
<gene>
    <name evidence="5" type="ORF">SPPG_09459</name>
</gene>
<evidence type="ECO:0000256" key="2">
    <source>
        <dbReference type="PROSITE-ProRule" id="PRU00267"/>
    </source>
</evidence>
<dbReference type="InterPro" id="IPR009071">
    <property type="entry name" value="HMG_box_dom"/>
</dbReference>
<dbReference type="OrthoDB" id="2139566at2759"/>
<feature type="domain" description="HMG box" evidence="4">
    <location>
        <begin position="147"/>
        <end position="221"/>
    </location>
</feature>
<evidence type="ECO:0000313" key="6">
    <source>
        <dbReference type="Proteomes" id="UP000053201"/>
    </source>
</evidence>
<evidence type="ECO:0000259" key="4">
    <source>
        <dbReference type="PROSITE" id="PS50118"/>
    </source>
</evidence>
<dbReference type="PROSITE" id="PS50118">
    <property type="entry name" value="HMG_BOX_2"/>
    <property type="match status" value="2"/>
</dbReference>
<feature type="signal peptide" evidence="3">
    <location>
        <begin position="1"/>
        <end position="20"/>
    </location>
</feature>
<dbReference type="InterPro" id="IPR050342">
    <property type="entry name" value="HMGB"/>
</dbReference>
<dbReference type="GeneID" id="27692584"/>
<dbReference type="AlphaFoldDB" id="A0A0L0H8U2"/>
<keyword evidence="6" id="KW-1185">Reference proteome</keyword>
<dbReference type="GO" id="GO:0005634">
    <property type="term" value="C:nucleus"/>
    <property type="evidence" value="ECO:0007669"/>
    <property type="project" value="UniProtKB-UniRule"/>
</dbReference>
<evidence type="ECO:0000256" key="1">
    <source>
        <dbReference type="ARBA" id="ARBA00023125"/>
    </source>
</evidence>
<keyword evidence="2" id="KW-0539">Nucleus</keyword>
<dbReference type="Proteomes" id="UP000053201">
    <property type="component" value="Unassembled WGS sequence"/>
</dbReference>
<evidence type="ECO:0000256" key="3">
    <source>
        <dbReference type="SAM" id="SignalP"/>
    </source>
</evidence>
<dbReference type="Pfam" id="PF00505">
    <property type="entry name" value="HMG_box"/>
    <property type="match status" value="1"/>
</dbReference>
<dbReference type="InParanoid" id="A0A0L0H8U2"/>
<feature type="DNA-binding region" description="HMG box" evidence="2">
    <location>
        <begin position="258"/>
        <end position="334"/>
    </location>
</feature>